<evidence type="ECO:0000256" key="1">
    <source>
        <dbReference type="SAM" id="MobiDB-lite"/>
    </source>
</evidence>
<feature type="compositionally biased region" description="Polar residues" evidence="1">
    <location>
        <begin position="299"/>
        <end position="318"/>
    </location>
</feature>
<feature type="compositionally biased region" description="Basic residues" evidence="1">
    <location>
        <begin position="246"/>
        <end position="259"/>
    </location>
</feature>
<accession>C5M4T6</accession>
<protein>
    <submittedName>
        <fullName evidence="2">Uncharacterized protein</fullName>
    </submittedName>
</protein>
<dbReference type="EMBL" id="GG692396">
    <property type="protein sequence ID" value="EER35052.1"/>
    <property type="molecule type" value="Genomic_DNA"/>
</dbReference>
<dbReference type="OrthoDB" id="4087010at2759"/>
<dbReference type="RefSeq" id="XP_002547607.1">
    <property type="nucleotide sequence ID" value="XM_002547561.1"/>
</dbReference>
<proteinExistence type="predicted"/>
<dbReference type="GeneID" id="8301815"/>
<feature type="region of interest" description="Disordered" evidence="1">
    <location>
        <begin position="298"/>
        <end position="393"/>
    </location>
</feature>
<feature type="compositionally biased region" description="Polar residues" evidence="1">
    <location>
        <begin position="108"/>
        <end position="121"/>
    </location>
</feature>
<keyword evidence="3" id="KW-1185">Reference proteome</keyword>
<dbReference type="HOGENOM" id="CLU_056578_0_0_1"/>
<dbReference type="Proteomes" id="UP000002037">
    <property type="component" value="Unassembled WGS sequence"/>
</dbReference>
<dbReference type="eggNOG" id="ENOG502RQ0W">
    <property type="taxonomic scope" value="Eukaryota"/>
</dbReference>
<dbReference type="AlphaFoldDB" id="C5M4T6"/>
<feature type="region of interest" description="Disordered" evidence="1">
    <location>
        <begin position="106"/>
        <end position="139"/>
    </location>
</feature>
<feature type="region of interest" description="Disordered" evidence="1">
    <location>
        <begin position="184"/>
        <end position="279"/>
    </location>
</feature>
<feature type="compositionally biased region" description="Acidic residues" evidence="1">
    <location>
        <begin position="349"/>
        <end position="393"/>
    </location>
</feature>
<dbReference type="VEuPathDB" id="FungiDB:CTRG_01914"/>
<organism evidence="2 3">
    <name type="scientific">Candida tropicalis (strain ATCC MYA-3404 / T1)</name>
    <name type="common">Yeast</name>
    <dbReference type="NCBI Taxonomy" id="294747"/>
    <lineage>
        <taxon>Eukaryota</taxon>
        <taxon>Fungi</taxon>
        <taxon>Dikarya</taxon>
        <taxon>Ascomycota</taxon>
        <taxon>Saccharomycotina</taxon>
        <taxon>Pichiomycetes</taxon>
        <taxon>Debaryomycetaceae</taxon>
        <taxon>Candida/Lodderomyces clade</taxon>
        <taxon>Candida</taxon>
    </lineage>
</organism>
<feature type="compositionally biased region" description="Polar residues" evidence="1">
    <location>
        <begin position="261"/>
        <end position="273"/>
    </location>
</feature>
<evidence type="ECO:0000313" key="2">
    <source>
        <dbReference type="EMBL" id="EER35052.1"/>
    </source>
</evidence>
<sequence length="393" mass="45926">MDWTLQKEQLLEKYIIDYYQNLEDTRYFFKNLDWNSIYNLVGIDDQDFLRLKIDEIYDNYMTLFLGEDFNTNQLISHWKSKRNPIFQEVVQLIESLGLEEFKFDLPTQEDTAPDQPQTTPEYNPIPDSIQKVKSPPVPQLTKTERRASLELMHPRPTFGIRKEFKLSKAPIAATTNINVMAKSEAKTSVKNTTSPTVTKTKKKFSLKQQKSQPQVGLEQGMSRPKHRRTSTVDEQLPTYIRDQLTKHRPRQKLTPKPSRHQIPTISSNESSLKGSYKKPSRLQNLVTNSQFLYAHNKDLSTSTKSSPTNTFDSDQRIQFFSDESDNEDNKEYISPDSLTRYIGMHVEHEDEEEDDDEEEEATENDSQEEEEEEDHDFVNVGEEDDDDDYLFKI</sequence>
<evidence type="ECO:0000313" key="3">
    <source>
        <dbReference type="Proteomes" id="UP000002037"/>
    </source>
</evidence>
<reference evidence="2 3" key="1">
    <citation type="journal article" date="2009" name="Nature">
        <title>Evolution of pathogenicity and sexual reproduction in eight Candida genomes.</title>
        <authorList>
            <person name="Butler G."/>
            <person name="Rasmussen M.D."/>
            <person name="Lin M.F."/>
            <person name="Santos M.A."/>
            <person name="Sakthikumar S."/>
            <person name="Munro C.A."/>
            <person name="Rheinbay E."/>
            <person name="Grabherr M."/>
            <person name="Forche A."/>
            <person name="Reedy J.L."/>
            <person name="Agrafioti I."/>
            <person name="Arnaud M.B."/>
            <person name="Bates S."/>
            <person name="Brown A.J."/>
            <person name="Brunke S."/>
            <person name="Costanzo M.C."/>
            <person name="Fitzpatrick D.A."/>
            <person name="de Groot P.W."/>
            <person name="Harris D."/>
            <person name="Hoyer L.L."/>
            <person name="Hube B."/>
            <person name="Klis F.M."/>
            <person name="Kodira C."/>
            <person name="Lennard N."/>
            <person name="Logue M.E."/>
            <person name="Martin R."/>
            <person name="Neiman A.M."/>
            <person name="Nikolaou E."/>
            <person name="Quail M.A."/>
            <person name="Quinn J."/>
            <person name="Santos M.C."/>
            <person name="Schmitzberger F.F."/>
            <person name="Sherlock G."/>
            <person name="Shah P."/>
            <person name="Silverstein K.A."/>
            <person name="Skrzypek M.S."/>
            <person name="Soll D."/>
            <person name="Staggs R."/>
            <person name="Stansfield I."/>
            <person name="Stumpf M.P."/>
            <person name="Sudbery P.E."/>
            <person name="Srikantha T."/>
            <person name="Zeng Q."/>
            <person name="Berman J."/>
            <person name="Berriman M."/>
            <person name="Heitman J."/>
            <person name="Gow N.A."/>
            <person name="Lorenz M.C."/>
            <person name="Birren B.W."/>
            <person name="Kellis M."/>
            <person name="Cuomo C.A."/>
        </authorList>
    </citation>
    <scope>NUCLEOTIDE SEQUENCE [LARGE SCALE GENOMIC DNA]</scope>
    <source>
        <strain evidence="3">ATCC MYA-3404 / T1</strain>
    </source>
</reference>
<feature type="compositionally biased region" description="Low complexity" evidence="1">
    <location>
        <begin position="186"/>
        <end position="198"/>
    </location>
</feature>
<name>C5M4T6_CANTT</name>
<gene>
    <name evidence="2" type="ORF">CTRG_01914</name>
</gene>
<dbReference type="KEGG" id="ctp:CTRG_01914"/>